<evidence type="ECO:0000313" key="3">
    <source>
        <dbReference type="Proteomes" id="UP001168146"/>
    </source>
</evidence>
<proteinExistence type="predicted"/>
<dbReference type="EMBL" id="JASUXU010000450">
    <property type="protein sequence ID" value="KAK0301505.1"/>
    <property type="molecule type" value="Genomic_DNA"/>
</dbReference>
<dbReference type="InterPro" id="IPR051678">
    <property type="entry name" value="AGP_Transferase"/>
</dbReference>
<dbReference type="InterPro" id="IPR002575">
    <property type="entry name" value="Aminoglycoside_PTrfase"/>
</dbReference>
<evidence type="ECO:0000259" key="1">
    <source>
        <dbReference type="Pfam" id="PF01636"/>
    </source>
</evidence>
<dbReference type="AlphaFoldDB" id="A0AAN6IZG4"/>
<evidence type="ECO:0000313" key="2">
    <source>
        <dbReference type="EMBL" id="KAK0301505.1"/>
    </source>
</evidence>
<dbReference type="Gene3D" id="3.90.1200.10">
    <property type="match status" value="1"/>
</dbReference>
<gene>
    <name evidence="2" type="ORF">LTR82_018290</name>
</gene>
<dbReference type="PANTHER" id="PTHR21310">
    <property type="entry name" value="AMINOGLYCOSIDE PHOSPHOTRANSFERASE-RELATED-RELATED"/>
    <property type="match status" value="1"/>
</dbReference>
<feature type="domain" description="Aminoglycoside phosphotransferase" evidence="1">
    <location>
        <begin position="94"/>
        <end position="289"/>
    </location>
</feature>
<dbReference type="Pfam" id="PF01636">
    <property type="entry name" value="APH"/>
    <property type="match status" value="1"/>
</dbReference>
<accession>A0AAN6IZG4</accession>
<sequence length="392" mass="44037">NIRALEPNVAFNNRIYFLDYEDGGSTDSSFPLHPGPLTADHVLKVSGRFWGTAKVENEVSCLLLLERYCSEVPAPRVIAYSRDGVMVHVVDRRASDGLPQALRTYAHSTADGSGTHSWILMTRCAGERLEAGDIQDPHIVKHLARYVAQWRRQFPHVNRIGNIRSQSFCEQDLMGTIESFPAVPRHNIAGVFECAHEPLETLCTPLSYSRYRILDQLAKLEANENLAANREELLILVGDFMKYSLPNTYLGRAKDKPSVFTHNDLSLRNILVSQTGQVTGVLDFEFAGFFPEEEEFKNLEVHNFDDWPTFTLEALYAELKLLHVDTPSHGLNKRSWDEAKLLAEVTTNIAPWCLLEASMEGEDLDVELQKAKKVVKDGIAVLTAQSASNPQE</sequence>
<name>A0AAN6IZG4_9PEZI</name>
<organism evidence="2 3">
    <name type="scientific">Friedmanniomyces endolithicus</name>
    <dbReference type="NCBI Taxonomy" id="329885"/>
    <lineage>
        <taxon>Eukaryota</taxon>
        <taxon>Fungi</taxon>
        <taxon>Dikarya</taxon>
        <taxon>Ascomycota</taxon>
        <taxon>Pezizomycotina</taxon>
        <taxon>Dothideomycetes</taxon>
        <taxon>Dothideomycetidae</taxon>
        <taxon>Mycosphaerellales</taxon>
        <taxon>Teratosphaeriaceae</taxon>
        <taxon>Friedmanniomyces</taxon>
    </lineage>
</organism>
<feature type="non-terminal residue" evidence="2">
    <location>
        <position position="1"/>
    </location>
</feature>
<dbReference type="InterPro" id="IPR011009">
    <property type="entry name" value="Kinase-like_dom_sf"/>
</dbReference>
<reference evidence="2" key="1">
    <citation type="submission" date="2021-12" db="EMBL/GenBank/DDBJ databases">
        <title>Black yeast isolated from Biological Soil Crust.</title>
        <authorList>
            <person name="Kurbessoian T."/>
        </authorList>
    </citation>
    <scope>NUCLEOTIDE SEQUENCE</scope>
    <source>
        <strain evidence="2">CCFEE 5208</strain>
    </source>
</reference>
<dbReference type="SUPFAM" id="SSF56112">
    <property type="entry name" value="Protein kinase-like (PK-like)"/>
    <property type="match status" value="1"/>
</dbReference>
<protein>
    <recommendedName>
        <fullName evidence="1">Aminoglycoside phosphotransferase domain-containing protein</fullName>
    </recommendedName>
</protein>
<dbReference type="Proteomes" id="UP001168146">
    <property type="component" value="Unassembled WGS sequence"/>
</dbReference>
<comment type="caution">
    <text evidence="2">The sequence shown here is derived from an EMBL/GenBank/DDBJ whole genome shotgun (WGS) entry which is preliminary data.</text>
</comment>
<dbReference type="PANTHER" id="PTHR21310:SF48">
    <property type="entry name" value="AMINOGLYCOSIDE PHOSPHOTRANSFERASE DOMAIN-CONTAINING PROTEIN"/>
    <property type="match status" value="1"/>
</dbReference>